<evidence type="ECO:0000313" key="2">
    <source>
        <dbReference type="EMBL" id="OLU46857.1"/>
    </source>
</evidence>
<dbReference type="GeneID" id="78275231"/>
<dbReference type="AlphaFoldDB" id="A0A1U7NNF6"/>
<gene>
    <name evidence="2" type="ORF">BO225_04610</name>
</gene>
<sequence>MKKFWKLLLAFVLMLSLSACSKGEGKVEVKDGVDFELLDAVRVTNDSTNTVYYYFLASLTNNSKSNYSISELSYNVTDGENHDVHAIDRQQTTITQSLAPDRSTFVYGYVGYPNNNQKDMGIYFPKNKQFLSFKSIDLRNISDKNVNYSTSDQFTLYEDKTFEFDVDSSKMKYSFENGNSVVRGLKITYINKTNKPLVVPYISPVATLKGIDLNQYKDRGNFAEMDLEQIKGIDFKTNDMQPKIETINGAVTGYECFYLTENQELTCTINFTFEHAIPNFASYNPKAITIDLNSAPLGYSQEINVKY</sequence>
<keyword evidence="3" id="KW-1185">Reference proteome</keyword>
<evidence type="ECO:0008006" key="4">
    <source>
        <dbReference type="Google" id="ProtNLM"/>
    </source>
</evidence>
<name>A0A1U7NNF6_9FIRM</name>
<dbReference type="STRING" id="1862672.BO225_04610"/>
<protein>
    <recommendedName>
        <fullName evidence="4">DUF5067 domain-containing protein</fullName>
    </recommendedName>
</protein>
<reference evidence="2 3" key="1">
    <citation type="submission" date="2016-11" db="EMBL/GenBank/DDBJ databases">
        <title>Description of two novel members of the family Erysipelotrichaceae: Ileibacterium lipovorans gen. nov., sp. nov. and Dubosiella newyorkensis, gen. nov., sp. nov.</title>
        <authorList>
            <person name="Cox L.M."/>
            <person name="Sohn J."/>
            <person name="Tyrrell K.L."/>
            <person name="Citron D.M."/>
            <person name="Lawson P.A."/>
            <person name="Patel N.B."/>
            <person name="Iizumi T."/>
            <person name="Perez-Perez G.I."/>
            <person name="Goldstein E.J."/>
            <person name="Blaser M.J."/>
        </authorList>
    </citation>
    <scope>NUCLEOTIDE SEQUENCE [LARGE SCALE GENOMIC DNA]</scope>
    <source>
        <strain evidence="2 3">NYU-BL-A4</strain>
    </source>
</reference>
<dbReference type="OrthoDB" id="1769882at2"/>
<dbReference type="EMBL" id="MPKA01000058">
    <property type="protein sequence ID" value="OLU46857.1"/>
    <property type="molecule type" value="Genomic_DNA"/>
</dbReference>
<feature type="chain" id="PRO_5038938331" description="DUF5067 domain-containing protein" evidence="1">
    <location>
        <begin position="22"/>
        <end position="307"/>
    </location>
</feature>
<proteinExistence type="predicted"/>
<feature type="signal peptide" evidence="1">
    <location>
        <begin position="1"/>
        <end position="21"/>
    </location>
</feature>
<accession>A0A1U7NNF6</accession>
<dbReference type="RefSeq" id="WP_076341113.1">
    <property type="nucleotide sequence ID" value="NZ_CAPDDE010000003.1"/>
</dbReference>
<evidence type="ECO:0000256" key="1">
    <source>
        <dbReference type="SAM" id="SignalP"/>
    </source>
</evidence>
<dbReference type="PROSITE" id="PS51257">
    <property type="entry name" value="PROKAR_LIPOPROTEIN"/>
    <property type="match status" value="1"/>
</dbReference>
<comment type="caution">
    <text evidence="2">The sequence shown here is derived from an EMBL/GenBank/DDBJ whole genome shotgun (WGS) entry which is preliminary data.</text>
</comment>
<organism evidence="2 3">
    <name type="scientific">Dubosiella newyorkensis</name>
    <dbReference type="NCBI Taxonomy" id="1862672"/>
    <lineage>
        <taxon>Bacteria</taxon>
        <taxon>Bacillati</taxon>
        <taxon>Bacillota</taxon>
        <taxon>Erysipelotrichia</taxon>
        <taxon>Erysipelotrichales</taxon>
        <taxon>Erysipelotrichaceae</taxon>
        <taxon>Dubosiella</taxon>
    </lineage>
</organism>
<dbReference type="Proteomes" id="UP000186705">
    <property type="component" value="Unassembled WGS sequence"/>
</dbReference>
<keyword evidence="1" id="KW-0732">Signal</keyword>
<evidence type="ECO:0000313" key="3">
    <source>
        <dbReference type="Proteomes" id="UP000186705"/>
    </source>
</evidence>